<dbReference type="GO" id="GO:0008903">
    <property type="term" value="F:hydroxypyruvate isomerase activity"/>
    <property type="evidence" value="ECO:0007669"/>
    <property type="project" value="UniProtKB-EC"/>
</dbReference>
<proteinExistence type="inferred from homology"/>
<dbReference type="InterPro" id="IPR013022">
    <property type="entry name" value="Xyl_isomerase-like_TIM-brl"/>
</dbReference>
<sequence>MLRFSANLGFLWAELPLAGRIAAAGRAGFSAVEMHWPYDVPAESVAAAAAEAGVVVTGVNTVRGNVAAGEFGLGALPGREGEFEASVAEAVAFCRATGATSIHAMAGVIDDTPASRTTFIANLRRAADEAARDGVTLLLEAINPRDKPGYFYSRVDEAAEIAEAVGLDNVRLLFDVYHVGVATGDVLTRLRRFFPLIGHVQIAAVPSRAEPDEGEIAYPAIFTALEELGYRGWVGCEYKPRGDTTEGLVWTERLGVSL</sequence>
<accession>A0ABU0M672</accession>
<evidence type="ECO:0000259" key="3">
    <source>
        <dbReference type="Pfam" id="PF01261"/>
    </source>
</evidence>
<evidence type="ECO:0000313" key="5">
    <source>
        <dbReference type="Proteomes" id="UP001223743"/>
    </source>
</evidence>
<evidence type="ECO:0000313" key="4">
    <source>
        <dbReference type="EMBL" id="MDQ0516462.1"/>
    </source>
</evidence>
<dbReference type="PANTHER" id="PTHR43489:SF6">
    <property type="entry name" value="HYDROXYPYRUVATE ISOMERASE-RELATED"/>
    <property type="match status" value="1"/>
</dbReference>
<evidence type="ECO:0000256" key="2">
    <source>
        <dbReference type="PIRNR" id="PIRNR006241"/>
    </source>
</evidence>
<name>A0ABU0M672_9HYPH</name>
<keyword evidence="1 2" id="KW-0413">Isomerase</keyword>
<organism evidence="4 5">
    <name type="scientific">Kaistia geumhonensis</name>
    <dbReference type="NCBI Taxonomy" id="410839"/>
    <lineage>
        <taxon>Bacteria</taxon>
        <taxon>Pseudomonadati</taxon>
        <taxon>Pseudomonadota</taxon>
        <taxon>Alphaproteobacteria</taxon>
        <taxon>Hyphomicrobiales</taxon>
        <taxon>Kaistiaceae</taxon>
        <taxon>Kaistia</taxon>
    </lineage>
</organism>
<dbReference type="Pfam" id="PF01261">
    <property type="entry name" value="AP_endonuc_2"/>
    <property type="match status" value="1"/>
</dbReference>
<dbReference type="SUPFAM" id="SSF51658">
    <property type="entry name" value="Xylose isomerase-like"/>
    <property type="match status" value="1"/>
</dbReference>
<dbReference type="Proteomes" id="UP001223743">
    <property type="component" value="Unassembled WGS sequence"/>
</dbReference>
<protein>
    <submittedName>
        <fullName evidence="4">Hydroxypyruvate isomerase</fullName>
        <ecNumber evidence="4">5.3.1.22</ecNumber>
    </submittedName>
</protein>
<dbReference type="InterPro" id="IPR036237">
    <property type="entry name" value="Xyl_isomerase-like_sf"/>
</dbReference>
<dbReference type="InterPro" id="IPR050417">
    <property type="entry name" value="Sugar_Epim/Isomerase"/>
</dbReference>
<comment type="caution">
    <text evidence="4">The sequence shown here is derived from an EMBL/GenBank/DDBJ whole genome shotgun (WGS) entry which is preliminary data.</text>
</comment>
<comment type="similarity">
    <text evidence="2">Belongs to the hyi family.</text>
</comment>
<dbReference type="PANTHER" id="PTHR43489">
    <property type="entry name" value="ISOMERASE"/>
    <property type="match status" value="1"/>
</dbReference>
<dbReference type="RefSeq" id="WP_266279575.1">
    <property type="nucleotide sequence ID" value="NZ_JAPKNF010000001.1"/>
</dbReference>
<keyword evidence="5" id="KW-1185">Reference proteome</keyword>
<dbReference type="EC" id="5.3.1.22" evidence="4"/>
<evidence type="ECO:0000256" key="1">
    <source>
        <dbReference type="ARBA" id="ARBA00023235"/>
    </source>
</evidence>
<dbReference type="EMBL" id="JAUSWJ010000001">
    <property type="protein sequence ID" value="MDQ0516462.1"/>
    <property type="molecule type" value="Genomic_DNA"/>
</dbReference>
<dbReference type="Gene3D" id="3.20.20.150">
    <property type="entry name" value="Divalent-metal-dependent TIM barrel enzymes"/>
    <property type="match status" value="1"/>
</dbReference>
<gene>
    <name evidence="4" type="ORF">QO015_002075</name>
</gene>
<dbReference type="InterPro" id="IPR026040">
    <property type="entry name" value="HyI-like"/>
</dbReference>
<dbReference type="PIRSF" id="PIRSF006241">
    <property type="entry name" value="HyI"/>
    <property type="match status" value="1"/>
</dbReference>
<reference evidence="4 5" key="1">
    <citation type="submission" date="2023-07" db="EMBL/GenBank/DDBJ databases">
        <title>Genomic Encyclopedia of Type Strains, Phase IV (KMG-IV): sequencing the most valuable type-strain genomes for metagenomic binning, comparative biology and taxonomic classification.</title>
        <authorList>
            <person name="Goeker M."/>
        </authorList>
    </citation>
    <scope>NUCLEOTIDE SEQUENCE [LARGE SCALE GENOMIC DNA]</scope>
    <source>
        <strain evidence="4 5">B1-1</strain>
    </source>
</reference>
<feature type="domain" description="Xylose isomerase-like TIM barrel" evidence="3">
    <location>
        <begin position="22"/>
        <end position="251"/>
    </location>
</feature>